<keyword evidence="2" id="KW-1185">Reference proteome</keyword>
<dbReference type="Pfam" id="PF14994">
    <property type="entry name" value="TSGA13"/>
    <property type="match status" value="1"/>
</dbReference>
<evidence type="ECO:0000313" key="3">
    <source>
        <dbReference type="RefSeq" id="XP_030072937.1"/>
    </source>
</evidence>
<dbReference type="InterPro" id="IPR029241">
    <property type="entry name" value="TSGA13"/>
</dbReference>
<feature type="compositionally biased region" description="Polar residues" evidence="1">
    <location>
        <begin position="339"/>
        <end position="349"/>
    </location>
</feature>
<dbReference type="AlphaFoldDB" id="A0A6P7Z0Q7"/>
<dbReference type="RefSeq" id="XP_030072937.1">
    <property type="nucleotide sequence ID" value="XM_030217077.1"/>
</dbReference>
<feature type="region of interest" description="Disordered" evidence="1">
    <location>
        <begin position="303"/>
        <end position="369"/>
    </location>
</feature>
<evidence type="ECO:0000313" key="2">
    <source>
        <dbReference type="Proteomes" id="UP000515156"/>
    </source>
</evidence>
<gene>
    <name evidence="3" type="primary">LOC115479242</name>
</gene>
<dbReference type="PANTHER" id="PTHR37352:SF1">
    <property type="entry name" value="TESTIS-SPECIFIC GENE 13 PROTEIN"/>
    <property type="match status" value="1"/>
</dbReference>
<reference evidence="3" key="1">
    <citation type="submission" date="2025-08" db="UniProtKB">
        <authorList>
            <consortium name="RefSeq"/>
        </authorList>
    </citation>
    <scope>IDENTIFICATION</scope>
</reference>
<accession>A0A6P7Z0Q7</accession>
<evidence type="ECO:0000256" key="1">
    <source>
        <dbReference type="SAM" id="MobiDB-lite"/>
    </source>
</evidence>
<dbReference type="InParanoid" id="A0A6P7Z0Q7"/>
<dbReference type="OrthoDB" id="9946729at2759"/>
<sequence>MRKRRLEEKTSFFNTCESEGEPHSPHNQKPQTPFCRPGSPFSALSSLNHEVYKNDLTCIQEPVNEEEESELVLVTEERKENEDDEDEEEAPMYVRELYKFLGPDLAEYFLHPTSKDLITSSPKKKLFQTPTGAGDLWKLLRKNSQRKLSREDSKLSTTSKGSGFVRLPKSRFEESVNLYNKTIGLMYRAAEVNQNKASLIMTNNPLPDLNSWQWKDTPMRYLCKEAFERKSSDSNKHLHLPPLKFHKNQLTGIARKASNVNTGSTKAGKRTYRFASEDSFKGTGQFSKRCAERKEQNLRPKQFYATKAVPKPVGTGNADVKQGCSDDSLESKASWERLSYSTNSGSKHSVSVPGDGDFRHGKASQWLFK</sequence>
<organism evidence="2 3">
    <name type="scientific">Microcaecilia unicolor</name>
    <dbReference type="NCBI Taxonomy" id="1415580"/>
    <lineage>
        <taxon>Eukaryota</taxon>
        <taxon>Metazoa</taxon>
        <taxon>Chordata</taxon>
        <taxon>Craniata</taxon>
        <taxon>Vertebrata</taxon>
        <taxon>Euteleostomi</taxon>
        <taxon>Amphibia</taxon>
        <taxon>Gymnophiona</taxon>
        <taxon>Siphonopidae</taxon>
        <taxon>Microcaecilia</taxon>
    </lineage>
</organism>
<dbReference type="GeneID" id="115479242"/>
<dbReference type="KEGG" id="muo:115479242"/>
<proteinExistence type="predicted"/>
<name>A0A6P7Z0Q7_9AMPH</name>
<feature type="compositionally biased region" description="Basic and acidic residues" evidence="1">
    <location>
        <begin position="1"/>
        <end position="10"/>
    </location>
</feature>
<dbReference type="PANTHER" id="PTHR37352">
    <property type="entry name" value="TESTIS-SPECIFIC GENE 13 PROTEIN"/>
    <property type="match status" value="1"/>
</dbReference>
<feature type="region of interest" description="Disordered" evidence="1">
    <location>
        <begin position="64"/>
        <end position="89"/>
    </location>
</feature>
<protein>
    <submittedName>
        <fullName evidence="3">Testis-specific gene 13 protein-like isoform X1</fullName>
    </submittedName>
</protein>
<dbReference type="Proteomes" id="UP000515156">
    <property type="component" value="Chromosome 10"/>
</dbReference>
<feature type="region of interest" description="Disordered" evidence="1">
    <location>
        <begin position="1"/>
        <end position="38"/>
    </location>
</feature>